<name>A0ABS7XM06_9FLAO</name>
<organism evidence="14 15">
    <name type="scientific">Winogradskyella alexanderae</name>
    <dbReference type="NCBI Taxonomy" id="2877123"/>
    <lineage>
        <taxon>Bacteria</taxon>
        <taxon>Pseudomonadati</taxon>
        <taxon>Bacteroidota</taxon>
        <taxon>Flavobacteriia</taxon>
        <taxon>Flavobacteriales</taxon>
        <taxon>Flavobacteriaceae</taxon>
        <taxon>Winogradskyella</taxon>
    </lineage>
</organism>
<keyword evidence="5 11" id="KW-0732">Signal</keyword>
<evidence type="ECO:0000256" key="9">
    <source>
        <dbReference type="PROSITE-ProRule" id="PRU01360"/>
    </source>
</evidence>
<evidence type="ECO:0000256" key="3">
    <source>
        <dbReference type="ARBA" id="ARBA00022452"/>
    </source>
</evidence>
<evidence type="ECO:0000256" key="7">
    <source>
        <dbReference type="ARBA" id="ARBA00023136"/>
    </source>
</evidence>
<keyword evidence="15" id="KW-1185">Reference proteome</keyword>
<evidence type="ECO:0000259" key="13">
    <source>
        <dbReference type="Pfam" id="PF07715"/>
    </source>
</evidence>
<keyword evidence="7 9" id="KW-0472">Membrane</keyword>
<dbReference type="PROSITE" id="PS01156">
    <property type="entry name" value="TONB_DEPENDENT_REC_2"/>
    <property type="match status" value="1"/>
</dbReference>
<dbReference type="InterPro" id="IPR036942">
    <property type="entry name" value="Beta-barrel_TonB_sf"/>
</dbReference>
<keyword evidence="8 9" id="KW-0998">Cell outer membrane</keyword>
<evidence type="ECO:0000313" key="15">
    <source>
        <dbReference type="Proteomes" id="UP001198901"/>
    </source>
</evidence>
<feature type="chain" id="PRO_5047449171" evidence="11">
    <location>
        <begin position="27"/>
        <end position="755"/>
    </location>
</feature>
<dbReference type="Gene3D" id="2.40.170.20">
    <property type="entry name" value="TonB-dependent receptor, beta-barrel domain"/>
    <property type="match status" value="1"/>
</dbReference>
<feature type="domain" description="TonB-dependent receptor plug" evidence="13">
    <location>
        <begin position="131"/>
        <end position="218"/>
    </location>
</feature>
<comment type="caution">
    <text evidence="14">The sequence shown here is derived from an EMBL/GenBank/DDBJ whole genome shotgun (WGS) entry which is preliminary data.</text>
</comment>
<dbReference type="Gene3D" id="2.170.130.10">
    <property type="entry name" value="TonB-dependent receptor, plug domain"/>
    <property type="match status" value="1"/>
</dbReference>
<dbReference type="InterPro" id="IPR012910">
    <property type="entry name" value="Plug_dom"/>
</dbReference>
<evidence type="ECO:0000256" key="6">
    <source>
        <dbReference type="ARBA" id="ARBA00023077"/>
    </source>
</evidence>
<evidence type="ECO:0000256" key="10">
    <source>
        <dbReference type="RuleBase" id="RU003357"/>
    </source>
</evidence>
<dbReference type="Pfam" id="PF07715">
    <property type="entry name" value="Plug"/>
    <property type="match status" value="1"/>
</dbReference>
<dbReference type="RefSeq" id="WP_224523854.1">
    <property type="nucleotide sequence ID" value="NZ_JAIUJR010000001.1"/>
</dbReference>
<evidence type="ECO:0000313" key="14">
    <source>
        <dbReference type="EMBL" id="MCA0131029.1"/>
    </source>
</evidence>
<feature type="domain" description="TonB-dependent receptor-like beta-barrel" evidence="12">
    <location>
        <begin position="278"/>
        <end position="720"/>
    </location>
</feature>
<keyword evidence="3 9" id="KW-1134">Transmembrane beta strand</keyword>
<dbReference type="PANTHER" id="PTHR30069">
    <property type="entry name" value="TONB-DEPENDENT OUTER MEMBRANE RECEPTOR"/>
    <property type="match status" value="1"/>
</dbReference>
<dbReference type="Proteomes" id="UP001198901">
    <property type="component" value="Unassembled WGS sequence"/>
</dbReference>
<keyword evidence="6 10" id="KW-0798">TonB box</keyword>
<dbReference type="PANTHER" id="PTHR30069:SF49">
    <property type="entry name" value="OUTER MEMBRANE PROTEIN C"/>
    <property type="match status" value="1"/>
</dbReference>
<dbReference type="PROSITE" id="PS52016">
    <property type="entry name" value="TONB_DEPENDENT_REC_3"/>
    <property type="match status" value="1"/>
</dbReference>
<reference evidence="15" key="1">
    <citation type="submission" date="2023-07" db="EMBL/GenBank/DDBJ databases">
        <authorList>
            <person name="Yue Y."/>
        </authorList>
    </citation>
    <scope>NUCLEOTIDE SEQUENCE [LARGE SCALE GENOMIC DNA]</scope>
    <source>
        <strain evidence="15">D23</strain>
    </source>
</reference>
<feature type="signal peptide" evidence="11">
    <location>
        <begin position="1"/>
        <end position="26"/>
    </location>
</feature>
<gene>
    <name evidence="14" type="ORF">LBU54_00415</name>
</gene>
<evidence type="ECO:0000256" key="8">
    <source>
        <dbReference type="ARBA" id="ARBA00023237"/>
    </source>
</evidence>
<evidence type="ECO:0000256" key="1">
    <source>
        <dbReference type="ARBA" id="ARBA00004571"/>
    </source>
</evidence>
<protein>
    <submittedName>
        <fullName evidence="14">TonB-dependent receptor</fullName>
    </submittedName>
</protein>
<dbReference type="SUPFAM" id="SSF56935">
    <property type="entry name" value="Porins"/>
    <property type="match status" value="1"/>
</dbReference>
<accession>A0ABS7XM06</accession>
<dbReference type="Pfam" id="PF00593">
    <property type="entry name" value="TonB_dep_Rec_b-barrel"/>
    <property type="match status" value="1"/>
</dbReference>
<dbReference type="InterPro" id="IPR039426">
    <property type="entry name" value="TonB-dep_rcpt-like"/>
</dbReference>
<sequence>MYFYKTLLIRAVLTLVLAFVSISTNAQKKIKAQLLDISNAAPIVGASFKYGTQNGTTDTNGNFYFIYEKGETLYLSHINYSEWSLDDSQVIDLSNLGIIYKEQVTIDLYPVTVISLRSKKSPIEEVQLEYSDQLAHDAASILRKNPSINAVIKGGSYGFDPVFRGFKYDQLNIVLNGAQSATAACPNRMDPPTSQMAPNMLNRIEILKGPHALRYGTGFGATINFIPEELRFTNKNDLYGRVSTGYDGNGNVFRNEGLVGFSGKFHDVAFFSSWSQGNDYTTGNGDEVASDFNRGSFGTNLGFKITENQQLRLSAVYNVARDADFPALPMDLRKDDTWLFNLRHDVTIEKKHLNSWNTTVFGSFVDHLMDNLLKPLDPRMLNAQTNATTYNFGGRTEGIWYFNKSKLFAGADFRQEGADGTREREFLMGPNAGNTFNDNVWLDSNIAKTSLFAEYHFKINKMKAVVSSRLEYNNGTINNLAEEFEQTNDNLDISQFNPSFSFGLTRKLDNKASLGLWIARAQRSGGLTERYINFFPVGQDPYELVGNPQLAPEVNNQVDLTFQWQDKKTSLNVDIFAGYLQDFISSFIDTDLSPRLPMSPGVRRFTNIKDAFKTGFEINWHQQILNNLVHQVGVAYTYAEDLERDQPLPEIAPLDFRYTLTGNFLNEKLLPEIAFRHVLEQSRISPEFGETETPSFSRLDFRVAYQFSESSNITGGINNIFNAYYYEHLNRSVRGNNLPIYAPGRNAYVSVNFTF</sequence>
<evidence type="ECO:0000256" key="2">
    <source>
        <dbReference type="ARBA" id="ARBA00022448"/>
    </source>
</evidence>
<evidence type="ECO:0000256" key="4">
    <source>
        <dbReference type="ARBA" id="ARBA00022692"/>
    </source>
</evidence>
<keyword evidence="4 9" id="KW-0812">Transmembrane</keyword>
<evidence type="ECO:0000256" key="5">
    <source>
        <dbReference type="ARBA" id="ARBA00022729"/>
    </source>
</evidence>
<dbReference type="InterPro" id="IPR000531">
    <property type="entry name" value="Beta-barrel_TonB"/>
</dbReference>
<dbReference type="InterPro" id="IPR010917">
    <property type="entry name" value="TonB_rcpt_CS"/>
</dbReference>
<comment type="subcellular location">
    <subcellularLocation>
        <location evidence="1 9">Cell outer membrane</location>
        <topology evidence="1 9">Multi-pass membrane protein</topology>
    </subcellularLocation>
</comment>
<comment type="similarity">
    <text evidence="9 10">Belongs to the TonB-dependent receptor family.</text>
</comment>
<proteinExistence type="inferred from homology"/>
<evidence type="ECO:0000259" key="12">
    <source>
        <dbReference type="Pfam" id="PF00593"/>
    </source>
</evidence>
<keyword evidence="14" id="KW-0675">Receptor</keyword>
<keyword evidence="2 9" id="KW-0813">Transport</keyword>
<dbReference type="EMBL" id="JAIUJR010000001">
    <property type="protein sequence ID" value="MCA0131029.1"/>
    <property type="molecule type" value="Genomic_DNA"/>
</dbReference>
<evidence type="ECO:0000256" key="11">
    <source>
        <dbReference type="SAM" id="SignalP"/>
    </source>
</evidence>
<dbReference type="InterPro" id="IPR037066">
    <property type="entry name" value="Plug_dom_sf"/>
</dbReference>